<dbReference type="PANTHER" id="PTHR11552">
    <property type="entry name" value="GLUCOSE-METHANOL-CHOLINE GMC OXIDOREDUCTASE"/>
    <property type="match status" value="1"/>
</dbReference>
<feature type="signal peptide" evidence="9">
    <location>
        <begin position="1"/>
        <end position="18"/>
    </location>
</feature>
<dbReference type="PANTHER" id="PTHR11552:SF201">
    <property type="entry name" value="GLUCOSE-METHANOL-CHOLINE OXIDOREDUCTASE N-TERMINAL DOMAIN-CONTAINING PROTEIN"/>
    <property type="match status" value="1"/>
</dbReference>
<dbReference type="Gene3D" id="3.50.50.60">
    <property type="entry name" value="FAD/NAD(P)-binding domain"/>
    <property type="match status" value="1"/>
</dbReference>
<keyword evidence="5" id="KW-0560">Oxidoreductase</keyword>
<evidence type="ECO:0000256" key="6">
    <source>
        <dbReference type="PIRSR" id="PIRSR000137-2"/>
    </source>
</evidence>
<dbReference type="Gene3D" id="3.30.560.10">
    <property type="entry name" value="Glucose Oxidase, domain 3"/>
    <property type="match status" value="1"/>
</dbReference>
<evidence type="ECO:0000256" key="8">
    <source>
        <dbReference type="SAM" id="MobiDB-lite"/>
    </source>
</evidence>
<feature type="domain" description="Glucose-methanol-choline oxidoreductase N-terminal" evidence="10">
    <location>
        <begin position="118"/>
        <end position="141"/>
    </location>
</feature>
<dbReference type="Proteomes" id="UP001274830">
    <property type="component" value="Unassembled WGS sequence"/>
</dbReference>
<feature type="chain" id="PRO_5041983006" description="Glucose-methanol-choline oxidoreductase N-terminal domain-containing protein" evidence="9">
    <location>
        <begin position="19"/>
        <end position="483"/>
    </location>
</feature>
<dbReference type="EMBL" id="JAUTXT010000021">
    <property type="protein sequence ID" value="KAK3674199.1"/>
    <property type="molecule type" value="Genomic_DNA"/>
</dbReference>
<protein>
    <recommendedName>
        <fullName evidence="10 11">Glucose-methanol-choline oxidoreductase N-terminal domain-containing protein</fullName>
    </recommendedName>
</protein>
<dbReference type="Gene3D" id="4.10.450.10">
    <property type="entry name" value="Glucose Oxidase, domain 2"/>
    <property type="match status" value="1"/>
</dbReference>
<dbReference type="Pfam" id="PF00732">
    <property type="entry name" value="GMC_oxred_N"/>
    <property type="match status" value="1"/>
</dbReference>
<comment type="similarity">
    <text evidence="2 7">Belongs to the GMC oxidoreductase family.</text>
</comment>
<dbReference type="InterPro" id="IPR027424">
    <property type="entry name" value="Glucose_Oxidase_domain_2"/>
</dbReference>
<dbReference type="SUPFAM" id="SSF51905">
    <property type="entry name" value="FAD/NAD(P)-binding domain"/>
    <property type="match status" value="1"/>
</dbReference>
<evidence type="ECO:0000313" key="12">
    <source>
        <dbReference type="EMBL" id="KAK3674199.1"/>
    </source>
</evidence>
<comment type="cofactor">
    <cofactor evidence="1 6">
        <name>FAD</name>
        <dbReference type="ChEBI" id="CHEBI:57692"/>
    </cofactor>
</comment>
<dbReference type="PROSITE" id="PS00623">
    <property type="entry name" value="GMC_OXRED_1"/>
    <property type="match status" value="1"/>
</dbReference>
<evidence type="ECO:0000256" key="9">
    <source>
        <dbReference type="SAM" id="SignalP"/>
    </source>
</evidence>
<keyword evidence="4 6" id="KW-0274">FAD</keyword>
<feature type="domain" description="Glucose-methanol-choline oxidoreductase N-terminal" evidence="11">
    <location>
        <begin position="292"/>
        <end position="306"/>
    </location>
</feature>
<dbReference type="InterPro" id="IPR012132">
    <property type="entry name" value="GMC_OxRdtase"/>
</dbReference>
<dbReference type="GO" id="GO:0050660">
    <property type="term" value="F:flavin adenine dinucleotide binding"/>
    <property type="evidence" value="ECO:0007669"/>
    <property type="project" value="InterPro"/>
</dbReference>
<feature type="region of interest" description="Disordered" evidence="8">
    <location>
        <begin position="168"/>
        <end position="191"/>
    </location>
</feature>
<evidence type="ECO:0000256" key="7">
    <source>
        <dbReference type="RuleBase" id="RU003968"/>
    </source>
</evidence>
<evidence type="ECO:0000256" key="2">
    <source>
        <dbReference type="ARBA" id="ARBA00010790"/>
    </source>
</evidence>
<keyword evidence="13" id="KW-1185">Reference proteome</keyword>
<dbReference type="GO" id="GO:0016614">
    <property type="term" value="F:oxidoreductase activity, acting on CH-OH group of donors"/>
    <property type="evidence" value="ECO:0007669"/>
    <property type="project" value="InterPro"/>
</dbReference>
<evidence type="ECO:0000313" key="13">
    <source>
        <dbReference type="Proteomes" id="UP001274830"/>
    </source>
</evidence>
<evidence type="ECO:0000256" key="4">
    <source>
        <dbReference type="ARBA" id="ARBA00022827"/>
    </source>
</evidence>
<reference evidence="12" key="1">
    <citation type="submission" date="2023-07" db="EMBL/GenBank/DDBJ databases">
        <title>Black Yeasts Isolated from many extreme environments.</title>
        <authorList>
            <person name="Coleine C."/>
            <person name="Stajich J.E."/>
            <person name="Selbmann L."/>
        </authorList>
    </citation>
    <scope>NUCLEOTIDE SEQUENCE</scope>
    <source>
        <strain evidence="12">CCFEE 5485</strain>
    </source>
</reference>
<dbReference type="AlphaFoldDB" id="A0AAE1C0Y9"/>
<name>A0AAE1C0Y9_9PEZI</name>
<evidence type="ECO:0000256" key="1">
    <source>
        <dbReference type="ARBA" id="ARBA00001974"/>
    </source>
</evidence>
<proteinExistence type="inferred from homology"/>
<organism evidence="12 13">
    <name type="scientific">Recurvomyces mirabilis</name>
    <dbReference type="NCBI Taxonomy" id="574656"/>
    <lineage>
        <taxon>Eukaryota</taxon>
        <taxon>Fungi</taxon>
        <taxon>Dikarya</taxon>
        <taxon>Ascomycota</taxon>
        <taxon>Pezizomycotina</taxon>
        <taxon>Dothideomycetes</taxon>
        <taxon>Dothideomycetidae</taxon>
        <taxon>Mycosphaerellales</taxon>
        <taxon>Teratosphaeriaceae</taxon>
        <taxon>Recurvomyces</taxon>
    </lineage>
</organism>
<dbReference type="InterPro" id="IPR036188">
    <property type="entry name" value="FAD/NAD-bd_sf"/>
</dbReference>
<sequence>MHFTQSVALIVQALLVRSAPTSPLSRRGLTNDASAVAGESSDYAICGGGLTGLTVASKLTEDPNISVLVIEAGEDRHEDPRVNDVRTYGQAFQTELDWNITSAPVVWQNDTSLPLVAGRMLGGSGSLNGASWTKGPSSQYDLLPMLTGDDSWSWKNFNQYMLEAEHFNRPDEDDTGKGADHTPQSHGHEGEVEVSFARGMYDSPQPAALQVSQKVCMLGPDESQNRSSPSTAFAEHQVQERSNSIILTGHRVLNINWKDCDGIIASGVNFQASKNGDIHSATAKREVLLAAGSLQSPQILELSGVGDSDVLAAAGVTLKVAAPGVGKHMPEQTKNSLYYDAKDLALTGTGPPSAIAFPNIHQLLMDDAATMYDTTMANIATHAADLELKGSVVDAAATQAVLEAQVKNLFEDNAPAAEIFFTVFPSEKQIGIDLWNLIVLSRGTCHIKSNDSWDRPTVEPAYFGHPQDLAIQVAASKQSREVY</sequence>
<dbReference type="SUPFAM" id="SSF54373">
    <property type="entry name" value="FAD-linked reductases, C-terminal domain"/>
    <property type="match status" value="1"/>
</dbReference>
<evidence type="ECO:0000256" key="5">
    <source>
        <dbReference type="ARBA" id="ARBA00023002"/>
    </source>
</evidence>
<keyword evidence="3 7" id="KW-0285">Flavoprotein</keyword>
<feature type="binding site" evidence="6">
    <location>
        <position position="252"/>
    </location>
    <ligand>
        <name>FAD</name>
        <dbReference type="ChEBI" id="CHEBI:57692"/>
    </ligand>
</feature>
<comment type="caution">
    <text evidence="12">The sequence shown here is derived from an EMBL/GenBank/DDBJ whole genome shotgun (WGS) entry which is preliminary data.</text>
</comment>
<evidence type="ECO:0000259" key="10">
    <source>
        <dbReference type="PROSITE" id="PS00623"/>
    </source>
</evidence>
<evidence type="ECO:0000256" key="3">
    <source>
        <dbReference type="ARBA" id="ARBA00022630"/>
    </source>
</evidence>
<gene>
    <name evidence="12" type="ORF">LTR78_006046</name>
</gene>
<dbReference type="InterPro" id="IPR000172">
    <property type="entry name" value="GMC_OxRdtase_N"/>
</dbReference>
<keyword evidence="9" id="KW-0732">Signal</keyword>
<dbReference type="PROSITE" id="PS00624">
    <property type="entry name" value="GMC_OXRED_2"/>
    <property type="match status" value="1"/>
</dbReference>
<accession>A0AAE1C0Y9</accession>
<feature type="compositionally biased region" description="Basic and acidic residues" evidence="8">
    <location>
        <begin position="168"/>
        <end position="180"/>
    </location>
</feature>
<dbReference type="PIRSF" id="PIRSF000137">
    <property type="entry name" value="Alcohol_oxidase"/>
    <property type="match status" value="1"/>
</dbReference>
<evidence type="ECO:0000259" key="11">
    <source>
        <dbReference type="PROSITE" id="PS00624"/>
    </source>
</evidence>